<evidence type="ECO:0000313" key="2">
    <source>
        <dbReference type="EMBL" id="CAH2319110.1"/>
    </source>
</evidence>
<keyword evidence="1" id="KW-0812">Transmembrane</keyword>
<name>A0AAD1WLH6_PELCU</name>
<reference evidence="2" key="1">
    <citation type="submission" date="2022-03" db="EMBL/GenBank/DDBJ databases">
        <authorList>
            <person name="Alioto T."/>
            <person name="Alioto T."/>
            <person name="Gomez Garrido J."/>
        </authorList>
    </citation>
    <scope>NUCLEOTIDE SEQUENCE</scope>
</reference>
<evidence type="ECO:0000313" key="3">
    <source>
        <dbReference type="Proteomes" id="UP001295444"/>
    </source>
</evidence>
<dbReference type="Pfam" id="PF07353">
    <property type="entry name" value="Uroplakin_II"/>
    <property type="match status" value="1"/>
</dbReference>
<dbReference type="PANTHER" id="PTHR17573:SF0">
    <property type="entry name" value="UROPLAKIN-2"/>
    <property type="match status" value="1"/>
</dbReference>
<evidence type="ECO:0000256" key="1">
    <source>
        <dbReference type="SAM" id="Phobius"/>
    </source>
</evidence>
<organism evidence="2 3">
    <name type="scientific">Pelobates cultripes</name>
    <name type="common">Western spadefoot toad</name>
    <dbReference type="NCBI Taxonomy" id="61616"/>
    <lineage>
        <taxon>Eukaryota</taxon>
        <taxon>Metazoa</taxon>
        <taxon>Chordata</taxon>
        <taxon>Craniata</taxon>
        <taxon>Vertebrata</taxon>
        <taxon>Euteleostomi</taxon>
        <taxon>Amphibia</taxon>
        <taxon>Batrachia</taxon>
        <taxon>Anura</taxon>
        <taxon>Pelobatoidea</taxon>
        <taxon>Pelobatidae</taxon>
        <taxon>Pelobates</taxon>
    </lineage>
</organism>
<accession>A0AAD1WLH6</accession>
<proteinExistence type="predicted"/>
<dbReference type="InterPro" id="IPR009952">
    <property type="entry name" value="Uroplakin-2"/>
</dbReference>
<dbReference type="AlphaFoldDB" id="A0AAD1WLH6"/>
<sequence length="225" mass="25279">MTLNEHNRSATVEDWLHHKDYLISTFVLDTFTNILAIFETIHFRNYDVSLYAGGLELSTMFYLRPAYCLYEEWTSKVVNPSVAVRETSTITVQVQTDGDNSTYALPSGFSVPQCRPLFDDLQSTGPDAYSAGPYINTLDKSRVQSILPGHAYRFRFVLLNAANAEMAYTNWSRPFYTRDLPKSPSDMYVSLTGRSGGMVVITVLLSIAMFILLVGLALVFGTRKP</sequence>
<keyword evidence="3" id="KW-1185">Reference proteome</keyword>
<keyword evidence="1" id="KW-1133">Transmembrane helix</keyword>
<gene>
    <name evidence="2" type="ORF">PECUL_23A040723</name>
</gene>
<protein>
    <submittedName>
        <fullName evidence="2">Uroplakin-2-like</fullName>
    </submittedName>
</protein>
<dbReference type="PANTHER" id="PTHR17573">
    <property type="entry name" value="UROPLAKIN II"/>
    <property type="match status" value="1"/>
</dbReference>
<dbReference type="EMBL" id="OW240921">
    <property type="protein sequence ID" value="CAH2319110.1"/>
    <property type="molecule type" value="Genomic_DNA"/>
</dbReference>
<feature type="transmembrane region" description="Helical" evidence="1">
    <location>
        <begin position="197"/>
        <end position="220"/>
    </location>
</feature>
<dbReference type="Proteomes" id="UP001295444">
    <property type="component" value="Chromosome 10"/>
</dbReference>
<keyword evidence="1" id="KW-0472">Membrane</keyword>